<evidence type="ECO:0000259" key="8">
    <source>
        <dbReference type="PROSITE" id="PS50112"/>
    </source>
</evidence>
<dbReference type="SUPFAM" id="SSF53850">
    <property type="entry name" value="Periplasmic binding protein-like II"/>
    <property type="match status" value="1"/>
</dbReference>
<dbReference type="EMBL" id="JARXHW010000016">
    <property type="protein sequence ID" value="MDQ8207585.1"/>
    <property type="molecule type" value="Genomic_DNA"/>
</dbReference>
<dbReference type="InterPro" id="IPR001610">
    <property type="entry name" value="PAC"/>
</dbReference>
<dbReference type="CDD" id="cd00082">
    <property type="entry name" value="HisKA"/>
    <property type="match status" value="1"/>
</dbReference>
<dbReference type="Pfam" id="PF09084">
    <property type="entry name" value="NMT1"/>
    <property type="match status" value="1"/>
</dbReference>
<dbReference type="Pfam" id="PF00989">
    <property type="entry name" value="PAS"/>
    <property type="match status" value="1"/>
</dbReference>
<evidence type="ECO:0000256" key="6">
    <source>
        <dbReference type="SAM" id="SignalP"/>
    </source>
</evidence>
<dbReference type="InterPro" id="IPR005467">
    <property type="entry name" value="His_kinase_dom"/>
</dbReference>
<dbReference type="SUPFAM" id="SSF47384">
    <property type="entry name" value="Homodimeric domain of signal transducing histidine kinase"/>
    <property type="match status" value="1"/>
</dbReference>
<dbReference type="CDD" id="cd00130">
    <property type="entry name" value="PAS"/>
    <property type="match status" value="1"/>
</dbReference>
<evidence type="ECO:0000256" key="2">
    <source>
        <dbReference type="ARBA" id="ARBA00012438"/>
    </source>
</evidence>
<dbReference type="PRINTS" id="PR00344">
    <property type="entry name" value="BCTRLSENSOR"/>
</dbReference>
<dbReference type="InterPro" id="IPR015168">
    <property type="entry name" value="SsuA/THI5"/>
</dbReference>
<dbReference type="EC" id="2.7.13.3" evidence="2"/>
<dbReference type="Gene3D" id="3.30.565.10">
    <property type="entry name" value="Histidine kinase-like ATPase, C-terminal domain"/>
    <property type="match status" value="1"/>
</dbReference>
<dbReference type="InterPro" id="IPR003594">
    <property type="entry name" value="HATPase_dom"/>
</dbReference>
<reference evidence="9 10" key="1">
    <citation type="submission" date="2023-04" db="EMBL/GenBank/DDBJ databases">
        <title>A novel bacteria isolated from coastal sediment.</title>
        <authorList>
            <person name="Liu X.-J."/>
            <person name="Du Z.-J."/>
        </authorList>
    </citation>
    <scope>NUCLEOTIDE SEQUENCE [LARGE SCALE GENOMIC DNA]</scope>
    <source>
        <strain evidence="9 10">SDUM461003</strain>
    </source>
</reference>
<dbReference type="SMART" id="SM00086">
    <property type="entry name" value="PAC"/>
    <property type="match status" value="1"/>
</dbReference>
<dbReference type="Gene3D" id="3.40.190.10">
    <property type="entry name" value="Periplasmic binding protein-like II"/>
    <property type="match status" value="2"/>
</dbReference>
<dbReference type="PANTHER" id="PTHR43047">
    <property type="entry name" value="TWO-COMPONENT HISTIDINE PROTEIN KINASE"/>
    <property type="match status" value="1"/>
</dbReference>
<dbReference type="SMART" id="SM00387">
    <property type="entry name" value="HATPase_c"/>
    <property type="match status" value="1"/>
</dbReference>
<keyword evidence="6" id="KW-0732">Signal</keyword>
<dbReference type="InterPro" id="IPR036097">
    <property type="entry name" value="HisK_dim/P_sf"/>
</dbReference>
<dbReference type="RefSeq" id="WP_308949771.1">
    <property type="nucleotide sequence ID" value="NZ_JARXHW010000016.1"/>
</dbReference>
<evidence type="ECO:0000259" key="7">
    <source>
        <dbReference type="PROSITE" id="PS50109"/>
    </source>
</evidence>
<keyword evidence="3" id="KW-0597">Phosphoprotein</keyword>
<dbReference type="InterPro" id="IPR004358">
    <property type="entry name" value="Sig_transdc_His_kin-like_C"/>
</dbReference>
<dbReference type="PANTHER" id="PTHR43047:SF64">
    <property type="entry name" value="HISTIDINE KINASE CONTAINING CHEY-HOMOLOGOUS RECEIVER DOMAIN AND PAS DOMAIN-RELATED"/>
    <property type="match status" value="1"/>
</dbReference>
<evidence type="ECO:0000313" key="10">
    <source>
        <dbReference type="Proteomes" id="UP001225316"/>
    </source>
</evidence>
<feature type="signal peptide" evidence="6">
    <location>
        <begin position="1"/>
        <end position="20"/>
    </location>
</feature>
<comment type="caution">
    <text evidence="9">The sequence shown here is derived from an EMBL/GenBank/DDBJ whole genome shotgun (WGS) entry which is preliminary data.</text>
</comment>
<feature type="domain" description="Histidine kinase" evidence="7">
    <location>
        <begin position="509"/>
        <end position="725"/>
    </location>
</feature>
<dbReference type="SUPFAM" id="SSF55874">
    <property type="entry name" value="ATPase domain of HSP90 chaperone/DNA topoisomerase II/histidine kinase"/>
    <property type="match status" value="1"/>
</dbReference>
<comment type="catalytic activity">
    <reaction evidence="1">
        <text>ATP + protein L-histidine = ADP + protein N-phospho-L-histidine.</text>
        <dbReference type="EC" id="2.7.13.3"/>
    </reaction>
</comment>
<dbReference type="InterPro" id="IPR035965">
    <property type="entry name" value="PAS-like_dom_sf"/>
</dbReference>
<keyword evidence="10" id="KW-1185">Reference proteome</keyword>
<dbReference type="SMART" id="SM00388">
    <property type="entry name" value="HisKA"/>
    <property type="match status" value="1"/>
</dbReference>
<dbReference type="InterPro" id="IPR003661">
    <property type="entry name" value="HisK_dim/P_dom"/>
</dbReference>
<gene>
    <name evidence="9" type="ORF">QEH52_08695</name>
</gene>
<evidence type="ECO:0000256" key="1">
    <source>
        <dbReference type="ARBA" id="ARBA00000085"/>
    </source>
</evidence>
<organism evidence="9 10">
    <name type="scientific">Thalassobacterium maritimum</name>
    <dbReference type="NCBI Taxonomy" id="3041265"/>
    <lineage>
        <taxon>Bacteria</taxon>
        <taxon>Pseudomonadati</taxon>
        <taxon>Verrucomicrobiota</taxon>
        <taxon>Opitutia</taxon>
        <taxon>Puniceicoccales</taxon>
        <taxon>Coraliomargaritaceae</taxon>
        <taxon>Thalassobacterium</taxon>
    </lineage>
</organism>
<feature type="chain" id="PRO_5047375182" description="histidine kinase" evidence="6">
    <location>
        <begin position="21"/>
        <end position="727"/>
    </location>
</feature>
<dbReference type="Proteomes" id="UP001225316">
    <property type="component" value="Unassembled WGS sequence"/>
</dbReference>
<dbReference type="SMART" id="SM00091">
    <property type="entry name" value="PAS"/>
    <property type="match status" value="1"/>
</dbReference>
<dbReference type="Pfam" id="PF02518">
    <property type="entry name" value="HATPase_c"/>
    <property type="match status" value="1"/>
</dbReference>
<accession>A0ABU1ATV7</accession>
<feature type="domain" description="PAS" evidence="8">
    <location>
        <begin position="366"/>
        <end position="437"/>
    </location>
</feature>
<protein>
    <recommendedName>
        <fullName evidence="2">histidine kinase</fullName>
        <ecNumber evidence="2">2.7.13.3</ecNumber>
    </recommendedName>
</protein>
<evidence type="ECO:0000313" key="9">
    <source>
        <dbReference type="EMBL" id="MDQ8207585.1"/>
    </source>
</evidence>
<keyword evidence="5" id="KW-0418">Kinase</keyword>
<dbReference type="InterPro" id="IPR013767">
    <property type="entry name" value="PAS_fold"/>
</dbReference>
<dbReference type="PROSITE" id="PS50109">
    <property type="entry name" value="HIS_KIN"/>
    <property type="match status" value="1"/>
</dbReference>
<evidence type="ECO:0000256" key="3">
    <source>
        <dbReference type="ARBA" id="ARBA00022553"/>
    </source>
</evidence>
<dbReference type="PROSITE" id="PS50112">
    <property type="entry name" value="PAS"/>
    <property type="match status" value="1"/>
</dbReference>
<name>A0ABU1ATV7_9BACT</name>
<dbReference type="Gene3D" id="1.10.287.130">
    <property type="match status" value="1"/>
</dbReference>
<keyword evidence="4" id="KW-0808">Transferase</keyword>
<sequence>MKAFRHGLILSILAFFTSNAACGMEKVSLQLKWLHQFQFAGYYAAIEQGYYAAEGLEVQLLEASQDRKPTDVVLAGEADFGVSSADLLLIQASETPIQALAAIYQHSPNAFAAIQGNEIQSIHDLAGKRIMLEPGSADLIAMLKAEQIDLESIQFIDHTFSPLPLHHGEVDAISTYITDEPFAIRALGQQPLIFSPRSAGIDFYSDILFTTEEFSKSNPDTVAAFRRASLKGWDYALKNPYSIIELILEKYPTIKSREALEYEALRSIDLIRPEIIEIGYMHIGRWKHIAETFQSVGMIDEIPDLEAMLYRDALPLSERYPLKLIGIGLLSILSLGLIAWKEWHGRRRLEAEIKRRKVSDELLSERENEYQNMFEGAPLAFIVWDINRTITHWNQEAELLFGWSAKEVVGRQKIDLIVPTSAMPILQEGINTLRQDGVRTQVNENVTKSGRRITCRWHNVPRKNREGAITEFHSIAADITREVKRELRLKHDRENALSASESKDFLIAQTSHEIRNPLNGIMGFAQMILSDTQDDEVREMSQTILDGAQGMLEILNDLLDSAKIESGQMDVTWAKVDLAGVLRKEAKLFSQLIREQGLDCDIHIDEQVAPIISDQRCIRQILSNLINNARKFTQSGSIEMRLSQVDTDQVSIQIKDTGIGMNAETLKRVFEPFVQGSTTTQRDFGGTGLGLSLTMKLAELIGGTLTAESELGQGSTFTLTLPQKPKE</sequence>
<proteinExistence type="predicted"/>
<evidence type="ECO:0000256" key="4">
    <source>
        <dbReference type="ARBA" id="ARBA00022679"/>
    </source>
</evidence>
<dbReference type="InterPro" id="IPR036890">
    <property type="entry name" value="HATPase_C_sf"/>
</dbReference>
<evidence type="ECO:0000256" key="5">
    <source>
        <dbReference type="ARBA" id="ARBA00022777"/>
    </source>
</evidence>
<dbReference type="NCBIfam" id="TIGR00229">
    <property type="entry name" value="sensory_box"/>
    <property type="match status" value="1"/>
</dbReference>
<dbReference type="SUPFAM" id="SSF55785">
    <property type="entry name" value="PYP-like sensor domain (PAS domain)"/>
    <property type="match status" value="1"/>
</dbReference>
<dbReference type="Gene3D" id="3.30.450.20">
    <property type="entry name" value="PAS domain"/>
    <property type="match status" value="1"/>
</dbReference>
<dbReference type="InterPro" id="IPR000014">
    <property type="entry name" value="PAS"/>
</dbReference>
<dbReference type="CDD" id="cd16922">
    <property type="entry name" value="HATPase_EvgS-ArcB-TorS-like"/>
    <property type="match status" value="1"/>
</dbReference>
<dbReference type="Pfam" id="PF00512">
    <property type="entry name" value="HisKA"/>
    <property type="match status" value="1"/>
</dbReference>